<evidence type="ECO:0000256" key="1">
    <source>
        <dbReference type="ARBA" id="ARBA00004613"/>
    </source>
</evidence>
<accession>R4G529</accession>
<dbReference type="SMART" id="SM00708">
    <property type="entry name" value="PhBP"/>
    <property type="match status" value="1"/>
</dbReference>
<dbReference type="AlphaFoldDB" id="R4G529"/>
<dbReference type="OMA" id="DIMEEVH"/>
<feature type="chain" id="PRO_5014108807" evidence="5">
    <location>
        <begin position="19"/>
        <end position="149"/>
    </location>
</feature>
<dbReference type="SMR" id="R4G529"/>
<evidence type="ECO:0000256" key="2">
    <source>
        <dbReference type="ARBA" id="ARBA00008098"/>
    </source>
</evidence>
<dbReference type="GO" id="GO:0005549">
    <property type="term" value="F:odorant binding"/>
    <property type="evidence" value="ECO:0007669"/>
    <property type="project" value="InterPro"/>
</dbReference>
<dbReference type="EMBL" id="ACPB03010633">
    <property type="status" value="NOT_ANNOTATED_CDS"/>
    <property type="molecule type" value="Genomic_DNA"/>
</dbReference>
<evidence type="ECO:0000313" key="7">
    <source>
        <dbReference type="EnsemblMetazoa" id="RPRC004407-PA"/>
    </source>
</evidence>
<dbReference type="EMBL" id="GAHY01000850">
    <property type="protein sequence ID" value="JAA76660.1"/>
    <property type="molecule type" value="mRNA"/>
</dbReference>
<comment type="subcellular location">
    <subcellularLocation>
        <location evidence="1">Secreted</location>
    </subcellularLocation>
</comment>
<organism evidence="6">
    <name type="scientific">Rhodnius prolixus</name>
    <name type="common">Triatomid bug</name>
    <dbReference type="NCBI Taxonomy" id="13249"/>
    <lineage>
        <taxon>Eukaryota</taxon>
        <taxon>Metazoa</taxon>
        <taxon>Ecdysozoa</taxon>
        <taxon>Arthropoda</taxon>
        <taxon>Hexapoda</taxon>
        <taxon>Insecta</taxon>
        <taxon>Pterygota</taxon>
        <taxon>Neoptera</taxon>
        <taxon>Paraneoptera</taxon>
        <taxon>Hemiptera</taxon>
        <taxon>Heteroptera</taxon>
        <taxon>Panheteroptera</taxon>
        <taxon>Cimicomorpha</taxon>
        <taxon>Reduviidae</taxon>
        <taxon>Triatominae</taxon>
        <taxon>Rhodnius</taxon>
    </lineage>
</organism>
<dbReference type="EnsemblMetazoa" id="RPRC004407-RA">
    <property type="protein sequence ID" value="RPRC004407-PA"/>
    <property type="gene ID" value="RPRC004407"/>
</dbReference>
<dbReference type="Gene3D" id="1.10.238.20">
    <property type="entry name" value="Pheromone/general odorant binding protein domain"/>
    <property type="match status" value="1"/>
</dbReference>
<evidence type="ECO:0000256" key="5">
    <source>
        <dbReference type="SAM" id="SignalP"/>
    </source>
</evidence>
<dbReference type="PANTHER" id="PTHR11857:SF43">
    <property type="entry name" value="GEO07291P1-RELATED"/>
    <property type="match status" value="1"/>
</dbReference>
<name>R4G529_RHOPR</name>
<dbReference type="InParanoid" id="R4G529"/>
<proteinExistence type="evidence at transcript level"/>
<reference evidence="6" key="1">
    <citation type="submission" date="2013-04" db="EMBL/GenBank/DDBJ databases">
        <title>An insight into the transcriptome of the digestive tract of the blood sucking bug, Rhodnius prolixus.</title>
        <authorList>
            <person name="Ribeiro J.M.C."/>
            <person name="Genta F.A."/>
            <person name="Sorgine M.H.F."/>
            <person name="Paiva-Silva G.O."/>
            <person name="Majerowicz D."/>
            <person name="Medeiros M."/>
            <person name="Koerich L."/>
            <person name="Terra W.R."/>
            <person name="Ferreira C."/>
            <person name="Pimentel A.C."/>
            <person name="Bisch P.M."/>
            <person name="Diniz M.M.P."/>
            <person name="Nascimento R."/>
            <person name="Salmon D."/>
            <person name="Silber A.M."/>
            <person name="Alves M."/>
            <person name="Oliveira M.F."/>
            <person name="Gondim K.C."/>
            <person name="Silva Neto M.A.C."/>
            <person name="Atella G.C."/>
            <person name="Araujo H."/>
            <person name="Dias F.S."/>
            <person name="Polycarpo C.R."/>
            <person name="Fampa P."/>
            <person name="Melo A.C."/>
            <person name="Tanaka A.S."/>
            <person name="Balczun C."/>
            <person name="Oliveira J.H.M."/>
            <person name="Goncalves R."/>
            <person name="Lazoski C."/>
            <person name="Pereira M.A."/>
            <person name="Rivera-Pomar R."/>
            <person name="Diambra L."/>
            <person name="Schaub G.A."/>
            <person name="Garcia E.S."/>
            <person name="Azambuja P."/>
            <person name="Braz G.R.C."/>
            <person name="Oliveira P.L."/>
        </authorList>
    </citation>
    <scope>NUCLEOTIDE SEQUENCE</scope>
</reference>
<reference evidence="7" key="3">
    <citation type="submission" date="2015-05" db="UniProtKB">
        <authorList>
            <consortium name="EnsemblMetazoa"/>
        </authorList>
    </citation>
    <scope>IDENTIFICATION</scope>
</reference>
<evidence type="ECO:0000256" key="3">
    <source>
        <dbReference type="ARBA" id="ARBA00022525"/>
    </source>
</evidence>
<sequence length="149" mass="16835">MFLYAVLLVTCTVLCTYAALDLKGMTKTKLAELEAKKMSECLKKFGVNITTLSGYLNEESNNTTKEFKCVLGCFTEEMGYGKDNKPLWDIMEEVHKIEYETKEDKEKALKIVETCKTIVPEEAEDSCELGFAMHSCYTAQARKLGLTLE</sequence>
<dbReference type="GO" id="GO:0007608">
    <property type="term" value="P:sensory perception of smell"/>
    <property type="evidence" value="ECO:0007669"/>
    <property type="project" value="TreeGrafter"/>
</dbReference>
<dbReference type="GO" id="GO:0005615">
    <property type="term" value="C:extracellular space"/>
    <property type="evidence" value="ECO:0007669"/>
    <property type="project" value="TreeGrafter"/>
</dbReference>
<feature type="signal peptide" evidence="5">
    <location>
        <begin position="1"/>
        <end position="18"/>
    </location>
</feature>
<dbReference type="HOGENOM" id="CLU_1761039_0_0_1"/>
<comment type="similarity">
    <text evidence="2">Belongs to the PBP/GOBP family.</text>
</comment>
<dbReference type="PANTHER" id="PTHR11857">
    <property type="entry name" value="ODORANT BINDING PROTEIN-RELATED"/>
    <property type="match status" value="1"/>
</dbReference>
<evidence type="ECO:0000313" key="8">
    <source>
        <dbReference type="Proteomes" id="UP000015103"/>
    </source>
</evidence>
<dbReference type="CDD" id="cd23992">
    <property type="entry name" value="PBP_GOBP"/>
    <property type="match status" value="1"/>
</dbReference>
<dbReference type="Pfam" id="PF01395">
    <property type="entry name" value="PBP_GOBP"/>
    <property type="match status" value="1"/>
</dbReference>
<dbReference type="GeneID" id="141453664"/>
<keyword evidence="3" id="KW-0964">Secreted</keyword>
<keyword evidence="8" id="KW-1185">Reference proteome</keyword>
<dbReference type="Proteomes" id="UP000015103">
    <property type="component" value="Unassembled WGS sequence"/>
</dbReference>
<reference evidence="8" key="2">
    <citation type="submission" date="2015-04" db="EMBL/GenBank/DDBJ databases">
        <authorList>
            <person name="Wilson R.K."/>
            <person name="Warren W."/>
            <person name="Dotson E."/>
            <person name="Oliveira P.L."/>
        </authorList>
    </citation>
    <scope>NUCLEOTIDE SEQUENCE</scope>
</reference>
<dbReference type="VEuPathDB" id="VectorBase:RPRC004407"/>
<evidence type="ECO:0000256" key="4">
    <source>
        <dbReference type="ARBA" id="ARBA00022729"/>
    </source>
</evidence>
<dbReference type="SUPFAM" id="SSF47565">
    <property type="entry name" value="Insect pheromone/odorant-binding proteins"/>
    <property type="match status" value="1"/>
</dbReference>
<dbReference type="InterPro" id="IPR036728">
    <property type="entry name" value="PBP_GOBP_sf"/>
</dbReference>
<keyword evidence="4 5" id="KW-0732">Signal</keyword>
<protein>
    <submittedName>
        <fullName evidence="6 7">Putative odorant-binding protein</fullName>
    </submittedName>
</protein>
<dbReference type="InterPro" id="IPR006170">
    <property type="entry name" value="PBP/GOBP"/>
</dbReference>
<evidence type="ECO:0000313" key="6">
    <source>
        <dbReference type="EMBL" id="JAA76660.1"/>
    </source>
</evidence>
<dbReference type="RefSeq" id="XP_073983247.1">
    <property type="nucleotide sequence ID" value="XM_074127146.1"/>
</dbReference>